<sequence length="340" mass="39221">MPVLLSRSVKALPFTRKAKLQPFTNTELIYNPSFKDTLATLRSYLNVDKLIYSQVPSIPVETIRRESIESDTGDCVFRLGHSAVLMKIDSKVLLTDPVFSDRASPLSWVGPKRFHPLPISLEDLPRIDICLISHDHYDHLDKQTIKQLHERVDQFLVPKRVGHYLLGWGVARNKIQELDWWQSERIGTLTFVFTPTQHFSGRSYKERDLSLWGSWVIQGSESNIYFSGDSGYFSGFRDIGERYGPFDLTLMETGAYDDRWADIHMFPEQSVQAHIDVKGSVMLPIHNSTFDLSFHAWNEPLKRLVREASERNVNVVCPKIGEKVLIRELSATENQQVWWD</sequence>
<dbReference type="SUPFAM" id="SSF56281">
    <property type="entry name" value="Metallo-hydrolase/oxidoreductase"/>
    <property type="match status" value="1"/>
</dbReference>
<keyword evidence="2" id="KW-0378">Hydrolase</keyword>
<proteinExistence type="predicted"/>
<dbReference type="EMBL" id="CP033578">
    <property type="protein sequence ID" value="AYV23531.1"/>
    <property type="molecule type" value="Genomic_DNA"/>
</dbReference>
<reference evidence="2 3" key="1">
    <citation type="submission" date="2018-11" db="EMBL/GenBank/DDBJ databases">
        <title>Complete Genome Sequence of Vbrio mediterranei 117-T6: a Potential Pathogen Bacteria Isolated from the Conchocelis of Pyropia.</title>
        <authorList>
            <person name="Liu Q."/>
        </authorList>
    </citation>
    <scope>NUCLEOTIDE SEQUENCE [LARGE SCALE GENOMIC DNA]</scope>
    <source>
        <strain evidence="2 3">117-T6</strain>
    </source>
</reference>
<protein>
    <submittedName>
        <fullName evidence="2">Hydrolase</fullName>
    </submittedName>
</protein>
<dbReference type="Pfam" id="PF12706">
    <property type="entry name" value="Lactamase_B_2"/>
    <property type="match status" value="1"/>
</dbReference>
<dbReference type="PANTHER" id="PTHR15032">
    <property type="entry name" value="N-ACYL-PHOSPHATIDYLETHANOLAMINE-HYDROLYZING PHOSPHOLIPASE D"/>
    <property type="match status" value="1"/>
</dbReference>
<feature type="domain" description="Metallo-beta-lactamase" evidence="1">
    <location>
        <begin position="93"/>
        <end position="286"/>
    </location>
</feature>
<dbReference type="AlphaFoldDB" id="A0A3G4VKZ0"/>
<dbReference type="InterPro" id="IPR001279">
    <property type="entry name" value="Metallo-B-lactamas"/>
</dbReference>
<dbReference type="Gene3D" id="3.60.15.10">
    <property type="entry name" value="Ribonuclease Z/Hydroxyacylglutathione hydrolase-like"/>
    <property type="match status" value="1"/>
</dbReference>
<dbReference type="Proteomes" id="UP000279760">
    <property type="component" value="Chromosome 2"/>
</dbReference>
<gene>
    <name evidence="2" type="ORF">ECB94_19765</name>
</gene>
<evidence type="ECO:0000313" key="3">
    <source>
        <dbReference type="Proteomes" id="UP000279760"/>
    </source>
</evidence>
<organism evidence="2 3">
    <name type="scientific">Vibrio mediterranei</name>
    <dbReference type="NCBI Taxonomy" id="689"/>
    <lineage>
        <taxon>Bacteria</taxon>
        <taxon>Pseudomonadati</taxon>
        <taxon>Pseudomonadota</taxon>
        <taxon>Gammaproteobacteria</taxon>
        <taxon>Vibrionales</taxon>
        <taxon>Vibrionaceae</taxon>
        <taxon>Vibrio</taxon>
    </lineage>
</organism>
<dbReference type="GO" id="GO:0005737">
    <property type="term" value="C:cytoplasm"/>
    <property type="evidence" value="ECO:0007669"/>
    <property type="project" value="TreeGrafter"/>
</dbReference>
<dbReference type="InterPro" id="IPR036866">
    <property type="entry name" value="RibonucZ/Hydroxyglut_hydro"/>
</dbReference>
<evidence type="ECO:0000259" key="1">
    <source>
        <dbReference type="Pfam" id="PF12706"/>
    </source>
</evidence>
<evidence type="ECO:0000313" key="2">
    <source>
        <dbReference type="EMBL" id="AYV23531.1"/>
    </source>
</evidence>
<accession>A0A3G4VKZ0</accession>
<dbReference type="PANTHER" id="PTHR15032:SF4">
    <property type="entry name" value="N-ACYL-PHOSPHATIDYLETHANOLAMINE-HYDROLYZING PHOSPHOLIPASE D"/>
    <property type="match status" value="1"/>
</dbReference>
<dbReference type="RefSeq" id="WP_124941483.1">
    <property type="nucleotide sequence ID" value="NZ_CP033578.1"/>
</dbReference>
<name>A0A3G4VKZ0_9VIBR</name>
<dbReference type="GO" id="GO:0016787">
    <property type="term" value="F:hydrolase activity"/>
    <property type="evidence" value="ECO:0007669"/>
    <property type="project" value="UniProtKB-KW"/>
</dbReference>